<evidence type="ECO:0000313" key="2">
    <source>
        <dbReference type="EMBL" id="PQM43920.1"/>
    </source>
</evidence>
<evidence type="ECO:0000313" key="3">
    <source>
        <dbReference type="Proteomes" id="UP000091956"/>
    </source>
</evidence>
<keyword evidence="3" id="KW-1185">Reference proteome</keyword>
<accession>A0A2P6FGZ5</accession>
<dbReference type="RefSeq" id="XP_059320249.1">
    <property type="nucleotide sequence ID" value="XM_059464266.1"/>
</dbReference>
<organism evidence="2 3">
    <name type="scientific">Pseudogymnoascus verrucosus</name>
    <dbReference type="NCBI Taxonomy" id="342668"/>
    <lineage>
        <taxon>Eukaryota</taxon>
        <taxon>Fungi</taxon>
        <taxon>Dikarya</taxon>
        <taxon>Ascomycota</taxon>
        <taxon>Pezizomycotina</taxon>
        <taxon>Leotiomycetes</taxon>
        <taxon>Thelebolales</taxon>
        <taxon>Thelebolaceae</taxon>
        <taxon>Pseudogymnoascus</taxon>
    </lineage>
</organism>
<reference evidence="3" key="2">
    <citation type="journal article" date="2018" name="Nat. Commun.">
        <title>Extreme sensitivity to ultraviolet light in the fungal pathogen causing white-nose syndrome of bats.</title>
        <authorList>
            <person name="Palmer J.M."/>
            <person name="Drees K.P."/>
            <person name="Foster J.T."/>
            <person name="Lindner D.L."/>
        </authorList>
    </citation>
    <scope>NUCLEOTIDE SEQUENCE [LARGE SCALE GENOMIC DNA]</scope>
    <source>
        <strain evidence="3">UAMH 10579</strain>
    </source>
</reference>
<proteinExistence type="predicted"/>
<dbReference type="AlphaFoldDB" id="A0A2P6FGZ5"/>
<protein>
    <recommendedName>
        <fullName evidence="1">CSC1/OSCA1-like cytosolic domain-containing protein</fullName>
    </recommendedName>
</protein>
<dbReference type="Pfam" id="PF14703">
    <property type="entry name" value="PHM7_cyt"/>
    <property type="match status" value="1"/>
</dbReference>
<feature type="domain" description="CSC1/OSCA1-like cytosolic" evidence="1">
    <location>
        <begin position="64"/>
        <end position="214"/>
    </location>
</feature>
<sequence>MCDGERLWLRISRIDMRQCENPGHGCSVCDMYSGGGEVKICRGPCRSVRAFEESLGAQSTGSSILIISSSKKPLHPKAIQRHFSAMFGGVQGITINRDFRVLDAKISRLDAWIAKLEAAETELVRKASRSKGMPAQPLLAQHSFVLLWKRYLLESDRPTISPSTSRWKQLFGPRVDTIQYCRSKIVQCSLNTERDRLRLYSFPSLNSTFVYFNHRLSDPLSVLILATQSLSF</sequence>
<evidence type="ECO:0000259" key="1">
    <source>
        <dbReference type="Pfam" id="PF14703"/>
    </source>
</evidence>
<dbReference type="Proteomes" id="UP000091956">
    <property type="component" value="Unassembled WGS sequence"/>
</dbReference>
<name>A0A2P6FGZ5_9PEZI</name>
<gene>
    <name evidence="2" type="ORF">VE01_10816</name>
</gene>
<dbReference type="GeneID" id="84234362"/>
<dbReference type="EMBL" id="KV460249">
    <property type="protein sequence ID" value="PQM43920.1"/>
    <property type="molecule type" value="Genomic_DNA"/>
</dbReference>
<reference evidence="2 3" key="1">
    <citation type="submission" date="2016-03" db="EMBL/GenBank/DDBJ databases">
        <title>Comparative genomics of Pseudogymnoascus destructans, the fungus causing white-nose syndrome of bats.</title>
        <authorList>
            <person name="Palmer J.M."/>
            <person name="Drees K.P."/>
            <person name="Foster J.T."/>
            <person name="Lindner D.L."/>
        </authorList>
    </citation>
    <scope>NUCLEOTIDE SEQUENCE [LARGE SCALE GENOMIC DNA]</scope>
    <source>
        <strain evidence="2 3">UAMH 10579</strain>
    </source>
</reference>
<dbReference type="InterPro" id="IPR027815">
    <property type="entry name" value="CSC1/OSCA1-like_cyt"/>
</dbReference>